<evidence type="ECO:0000256" key="1">
    <source>
        <dbReference type="SAM" id="MobiDB-lite"/>
    </source>
</evidence>
<sequence>MRSLTHIDYKLRSEESYSAPLPAPIHTIHRIPLYGSPRSPQVSKPHSLRKARASSPRELMTVDYRYDEESEEYRSSFVLSDIFEDDETEIEISPILPSTSSTHRPEGTNRGGMRYKRTLSAWVAVRVKG</sequence>
<protein>
    <submittedName>
        <fullName evidence="2">Uncharacterized protein</fullName>
    </submittedName>
</protein>
<organism evidence="2 3">
    <name type="scientific">Fibroporia radiculosa</name>
    <dbReference type="NCBI Taxonomy" id="599839"/>
    <lineage>
        <taxon>Eukaryota</taxon>
        <taxon>Fungi</taxon>
        <taxon>Dikarya</taxon>
        <taxon>Basidiomycota</taxon>
        <taxon>Agaricomycotina</taxon>
        <taxon>Agaricomycetes</taxon>
        <taxon>Polyporales</taxon>
        <taxon>Fibroporiaceae</taxon>
        <taxon>Fibroporia</taxon>
    </lineage>
</organism>
<reference evidence="2 3" key="1">
    <citation type="journal article" date="2012" name="Appl. Environ. Microbiol.">
        <title>Short-read sequencing for genomic analysis of the brown rot fungus Fibroporia radiculosa.</title>
        <authorList>
            <person name="Tang J.D."/>
            <person name="Perkins A.D."/>
            <person name="Sonstegard T.S."/>
            <person name="Schroeder S.G."/>
            <person name="Burgess S.C."/>
            <person name="Diehl S.V."/>
        </authorList>
    </citation>
    <scope>NUCLEOTIDE SEQUENCE [LARGE SCALE GENOMIC DNA]</scope>
    <source>
        <strain evidence="2 3">TFFH 294</strain>
    </source>
</reference>
<evidence type="ECO:0000313" key="3">
    <source>
        <dbReference type="Proteomes" id="UP000006352"/>
    </source>
</evidence>
<keyword evidence="3" id="KW-1185">Reference proteome</keyword>
<dbReference type="HOGENOM" id="CLU_1948848_0_0_1"/>
<dbReference type="GeneID" id="24095399"/>
<feature type="region of interest" description="Disordered" evidence="1">
    <location>
        <begin position="32"/>
        <end position="55"/>
    </location>
</feature>
<feature type="region of interest" description="Disordered" evidence="1">
    <location>
        <begin position="91"/>
        <end position="112"/>
    </location>
</feature>
<dbReference type="AlphaFoldDB" id="J4G1S4"/>
<dbReference type="InParanoid" id="J4G1S4"/>
<gene>
    <name evidence="2" type="ORF">FIBRA_02522</name>
</gene>
<accession>J4G1S4</accession>
<evidence type="ECO:0000313" key="2">
    <source>
        <dbReference type="EMBL" id="CCM00488.1"/>
    </source>
</evidence>
<dbReference type="RefSeq" id="XP_012179771.1">
    <property type="nucleotide sequence ID" value="XM_012324381.1"/>
</dbReference>
<name>J4G1S4_9APHY</name>
<dbReference type="EMBL" id="HE796987">
    <property type="protein sequence ID" value="CCM00488.1"/>
    <property type="molecule type" value="Genomic_DNA"/>
</dbReference>
<proteinExistence type="predicted"/>
<dbReference type="Proteomes" id="UP000006352">
    <property type="component" value="Unassembled WGS sequence"/>
</dbReference>